<evidence type="ECO:0000313" key="3">
    <source>
        <dbReference type="Proteomes" id="UP000280104"/>
    </source>
</evidence>
<dbReference type="Proteomes" id="UP000280104">
    <property type="component" value="Chromosome II"/>
</dbReference>
<protein>
    <submittedName>
        <fullName evidence="2">Uncharacterized protein</fullName>
    </submittedName>
</protein>
<sequence length="104" mass="12030">MSKTEAQKQRLTLNREQFMSVIHPWCYGKDEGWASLVDRWLGDDVEFAAKSSKARANRGKDGTHGQGNRNHWGFKAMKEDKLKRPLSDMESWKMACERSDRRAG</sequence>
<dbReference type="AlphaFoldDB" id="A0A7H4L9Y3"/>
<evidence type="ECO:0000256" key="1">
    <source>
        <dbReference type="SAM" id="MobiDB-lite"/>
    </source>
</evidence>
<proteinExistence type="predicted"/>
<organism evidence="2 3">
    <name type="scientific">Triticum aestivum</name>
    <name type="common">Wheat</name>
    <dbReference type="NCBI Taxonomy" id="4565"/>
    <lineage>
        <taxon>Eukaryota</taxon>
        <taxon>Viridiplantae</taxon>
        <taxon>Streptophyta</taxon>
        <taxon>Embryophyta</taxon>
        <taxon>Tracheophyta</taxon>
        <taxon>Spermatophyta</taxon>
        <taxon>Magnoliopsida</taxon>
        <taxon>Liliopsida</taxon>
        <taxon>Poales</taxon>
        <taxon>Poaceae</taxon>
        <taxon>BOP clade</taxon>
        <taxon>Pooideae</taxon>
        <taxon>Triticodae</taxon>
        <taxon>Triticeae</taxon>
        <taxon>Triticinae</taxon>
        <taxon>Triticum</taxon>
    </lineage>
</organism>
<name>A0A7H4L9Y3_WHEAT</name>
<reference evidence="2 3" key="1">
    <citation type="submission" date="2018-05" db="EMBL/GenBank/DDBJ databases">
        <authorList>
            <person name="Thind KAUR A."/>
        </authorList>
    </citation>
    <scope>NUCLEOTIDE SEQUENCE [LARGE SCALE GENOMIC DNA]</scope>
</reference>
<gene>
    <name evidence="2" type="ORF">CAMPLR22A2D_LOCUS9</name>
</gene>
<feature type="region of interest" description="Disordered" evidence="1">
    <location>
        <begin position="52"/>
        <end position="77"/>
    </location>
</feature>
<dbReference type="EMBL" id="LS480641">
    <property type="protein sequence ID" value="SPT15421.1"/>
    <property type="molecule type" value="Genomic_DNA"/>
</dbReference>
<evidence type="ECO:0000313" key="2">
    <source>
        <dbReference type="EMBL" id="SPT15421.1"/>
    </source>
</evidence>
<accession>A0A7H4L9Y3</accession>